<evidence type="ECO:0000313" key="1">
    <source>
        <dbReference type="EMBL" id="CAB4142916.1"/>
    </source>
</evidence>
<gene>
    <name evidence="1" type="ORF">UFOVP452_52</name>
</gene>
<reference evidence="1" key="1">
    <citation type="submission" date="2020-04" db="EMBL/GenBank/DDBJ databases">
        <authorList>
            <person name="Chiriac C."/>
            <person name="Salcher M."/>
            <person name="Ghai R."/>
            <person name="Kavagutti S V."/>
        </authorList>
    </citation>
    <scope>NUCLEOTIDE SEQUENCE</scope>
</reference>
<dbReference type="Pfam" id="PF20121">
    <property type="entry name" value="DUF6511"/>
    <property type="match status" value="1"/>
</dbReference>
<name>A0A6J5MD70_9CAUD</name>
<dbReference type="InterPro" id="IPR045422">
    <property type="entry name" value="DUF6511"/>
</dbReference>
<proteinExistence type="predicted"/>
<sequence>MPKLETPEDRDRIKEVVRYMAQVLTEIGFDKPASTWTEEQVTNLAVAAVNGWLDSEVPF</sequence>
<accession>A0A6J5MD70</accession>
<protein>
    <submittedName>
        <fullName evidence="1">Uncharacterized protein</fullName>
    </submittedName>
</protein>
<organism evidence="1">
    <name type="scientific">uncultured Caudovirales phage</name>
    <dbReference type="NCBI Taxonomy" id="2100421"/>
    <lineage>
        <taxon>Viruses</taxon>
        <taxon>Duplodnaviria</taxon>
        <taxon>Heunggongvirae</taxon>
        <taxon>Uroviricota</taxon>
        <taxon>Caudoviricetes</taxon>
        <taxon>Peduoviridae</taxon>
        <taxon>Maltschvirus</taxon>
        <taxon>Maltschvirus maltsch</taxon>
    </lineage>
</organism>
<dbReference type="EMBL" id="LR796413">
    <property type="protein sequence ID" value="CAB4142916.1"/>
    <property type="molecule type" value="Genomic_DNA"/>
</dbReference>